<accession>A0A1I2ZCY4</accession>
<gene>
    <name evidence="1" type="ORF">SAMN04489864_109147</name>
</gene>
<evidence type="ECO:0000313" key="1">
    <source>
        <dbReference type="EMBL" id="SFH35386.1"/>
    </source>
</evidence>
<name>A0A1I2ZCY4_9SPHI</name>
<dbReference type="EMBL" id="FOPP01000009">
    <property type="protein sequence ID" value="SFH35386.1"/>
    <property type="molecule type" value="Genomic_DNA"/>
</dbReference>
<dbReference type="RefSeq" id="WP_090996156.1">
    <property type="nucleotide sequence ID" value="NZ_FOPP01000009.1"/>
</dbReference>
<dbReference type="OrthoDB" id="489287at2"/>
<proteinExistence type="predicted"/>
<keyword evidence="2" id="KW-1185">Reference proteome</keyword>
<dbReference type="AlphaFoldDB" id="A0A1I2ZCY4"/>
<evidence type="ECO:0000313" key="2">
    <source>
        <dbReference type="Proteomes" id="UP000199666"/>
    </source>
</evidence>
<organism evidence="1 2">
    <name type="scientific">Pedobacter insulae</name>
    <dbReference type="NCBI Taxonomy" id="414048"/>
    <lineage>
        <taxon>Bacteria</taxon>
        <taxon>Pseudomonadati</taxon>
        <taxon>Bacteroidota</taxon>
        <taxon>Sphingobacteriia</taxon>
        <taxon>Sphingobacteriales</taxon>
        <taxon>Sphingobacteriaceae</taxon>
        <taxon>Pedobacter</taxon>
    </lineage>
</organism>
<dbReference type="STRING" id="414048.SAMN04489864_109147"/>
<protein>
    <submittedName>
        <fullName evidence="1">Uncharacterized protein</fullName>
    </submittedName>
</protein>
<reference evidence="1 2" key="1">
    <citation type="submission" date="2016-10" db="EMBL/GenBank/DDBJ databases">
        <authorList>
            <person name="de Groot N.N."/>
        </authorList>
    </citation>
    <scope>NUCLEOTIDE SEQUENCE [LARGE SCALE GENOMIC DNA]</scope>
    <source>
        <strain evidence="1 2">DSM 18684</strain>
    </source>
</reference>
<dbReference type="Proteomes" id="UP000199666">
    <property type="component" value="Unassembled WGS sequence"/>
</dbReference>
<sequence>MYNLPQHNLLQINLLAGSFNSTSTTYKFYWFIAILDELEHGNVKINKQHLFARMIANAWYTINYFHISFGVQDRLERAICVFQ</sequence>